<organism evidence="2 3">
    <name type="scientific">Hydrocarboniphaga daqingensis</name>
    <dbReference type="NCBI Taxonomy" id="490188"/>
    <lineage>
        <taxon>Bacteria</taxon>
        <taxon>Pseudomonadati</taxon>
        <taxon>Pseudomonadota</taxon>
        <taxon>Gammaproteobacteria</taxon>
        <taxon>Nevskiales</taxon>
        <taxon>Nevskiaceae</taxon>
        <taxon>Hydrocarboniphaga</taxon>
    </lineage>
</organism>
<dbReference type="RefSeq" id="WP_072899463.1">
    <property type="nucleotide sequence ID" value="NZ_FQWZ01000009.1"/>
</dbReference>
<proteinExistence type="predicted"/>
<dbReference type="PANTHER" id="PTHR10094:SF25">
    <property type="entry name" value="SCP2 STEROL-BINDING DOMAIN-CONTAINING PROTEIN 1"/>
    <property type="match status" value="1"/>
</dbReference>
<dbReference type="InterPro" id="IPR036527">
    <property type="entry name" value="SCP2_sterol-bd_dom_sf"/>
</dbReference>
<dbReference type="EMBL" id="FQWZ01000009">
    <property type="protein sequence ID" value="SHH33138.1"/>
    <property type="molecule type" value="Genomic_DNA"/>
</dbReference>
<dbReference type="AlphaFoldDB" id="A0A1M5S4B9"/>
<dbReference type="Pfam" id="PF02036">
    <property type="entry name" value="SCP2"/>
    <property type="match status" value="1"/>
</dbReference>
<feature type="domain" description="SCP2" evidence="1">
    <location>
        <begin position="4"/>
        <end position="100"/>
    </location>
</feature>
<dbReference type="Proteomes" id="UP000199758">
    <property type="component" value="Unassembled WGS sequence"/>
</dbReference>
<dbReference type="Gene3D" id="3.30.1050.10">
    <property type="entry name" value="SCP2 sterol-binding domain"/>
    <property type="match status" value="1"/>
</dbReference>
<keyword evidence="3" id="KW-1185">Reference proteome</keyword>
<evidence type="ECO:0000313" key="3">
    <source>
        <dbReference type="Proteomes" id="UP000199758"/>
    </source>
</evidence>
<evidence type="ECO:0000259" key="1">
    <source>
        <dbReference type="Pfam" id="PF02036"/>
    </source>
</evidence>
<reference evidence="2 3" key="1">
    <citation type="submission" date="2016-11" db="EMBL/GenBank/DDBJ databases">
        <authorList>
            <person name="Jaros S."/>
            <person name="Januszkiewicz K."/>
            <person name="Wedrychowicz H."/>
        </authorList>
    </citation>
    <scope>NUCLEOTIDE SEQUENCE [LARGE SCALE GENOMIC DNA]</scope>
    <source>
        <strain evidence="2 3">CGMCC 1.7049</strain>
    </source>
</reference>
<dbReference type="STRING" id="490188.SAMN04488068_3314"/>
<sequence>MSANEFLAKLPQALNADAASGTDCTIQFNIAKPVYVTIKNGVCVVNDGTAASSDVALTMDDDDLVQLLKGELSGMSAFMSGKLQLDGDMMLAQRISGLFDASKL</sequence>
<accession>A0A1M5S4B9</accession>
<dbReference type="InterPro" id="IPR003033">
    <property type="entry name" value="SCP2_sterol-bd_dom"/>
</dbReference>
<dbReference type="GO" id="GO:0005829">
    <property type="term" value="C:cytosol"/>
    <property type="evidence" value="ECO:0007669"/>
    <property type="project" value="TreeGrafter"/>
</dbReference>
<gene>
    <name evidence="2" type="ORF">SAMN04488068_3314</name>
</gene>
<dbReference type="PANTHER" id="PTHR10094">
    <property type="entry name" value="STEROL CARRIER PROTEIN 2 SCP-2 FAMILY PROTEIN"/>
    <property type="match status" value="1"/>
</dbReference>
<name>A0A1M5S4B9_9GAMM</name>
<protein>
    <submittedName>
        <fullName evidence="2">SCP-2 sterol transfer family protein</fullName>
    </submittedName>
</protein>
<dbReference type="OrthoDB" id="9809312at2"/>
<dbReference type="SUPFAM" id="SSF55718">
    <property type="entry name" value="SCP-like"/>
    <property type="match status" value="1"/>
</dbReference>
<evidence type="ECO:0000313" key="2">
    <source>
        <dbReference type="EMBL" id="SHH33138.1"/>
    </source>
</evidence>